<dbReference type="EMBL" id="JBHSMQ010000002">
    <property type="protein sequence ID" value="MFC5454327.1"/>
    <property type="molecule type" value="Genomic_DNA"/>
</dbReference>
<evidence type="ECO:0000313" key="1">
    <source>
        <dbReference type="EMBL" id="MFC5454327.1"/>
    </source>
</evidence>
<organism evidence="1 2">
    <name type="scientific">Prosthecobacter fluviatilis</name>
    <dbReference type="NCBI Taxonomy" id="445931"/>
    <lineage>
        <taxon>Bacteria</taxon>
        <taxon>Pseudomonadati</taxon>
        <taxon>Verrucomicrobiota</taxon>
        <taxon>Verrucomicrobiia</taxon>
        <taxon>Verrucomicrobiales</taxon>
        <taxon>Verrucomicrobiaceae</taxon>
        <taxon>Prosthecobacter</taxon>
    </lineage>
</organism>
<dbReference type="RefSeq" id="WP_377164297.1">
    <property type="nucleotide sequence ID" value="NZ_JBHSMQ010000002.1"/>
</dbReference>
<keyword evidence="2" id="KW-1185">Reference proteome</keyword>
<evidence type="ECO:0000313" key="2">
    <source>
        <dbReference type="Proteomes" id="UP001596052"/>
    </source>
</evidence>
<proteinExistence type="predicted"/>
<gene>
    <name evidence="1" type="ORF">ACFQDI_05620</name>
</gene>
<name>A0ABW0KP15_9BACT</name>
<accession>A0ABW0KP15</accession>
<dbReference type="Proteomes" id="UP001596052">
    <property type="component" value="Unassembled WGS sequence"/>
</dbReference>
<protein>
    <submittedName>
        <fullName evidence="1">Uncharacterized protein</fullName>
    </submittedName>
</protein>
<comment type="caution">
    <text evidence="1">The sequence shown here is derived from an EMBL/GenBank/DDBJ whole genome shotgun (WGS) entry which is preliminary data.</text>
</comment>
<sequence length="118" mass="13268">MGSWKSTAAAEAYRCLLHADGREIKDARNEHVVRSVVSADTARAVLAAKGKLSTTELVRLRVRYFTDGLVLGSKEFVESIFEAQRELFGPRRKNGARRMAGAEDAFYTLRQLRIRPLD</sequence>
<reference evidence="2" key="1">
    <citation type="journal article" date="2019" name="Int. J. Syst. Evol. Microbiol.">
        <title>The Global Catalogue of Microorganisms (GCM) 10K type strain sequencing project: providing services to taxonomists for standard genome sequencing and annotation.</title>
        <authorList>
            <consortium name="The Broad Institute Genomics Platform"/>
            <consortium name="The Broad Institute Genome Sequencing Center for Infectious Disease"/>
            <person name="Wu L."/>
            <person name="Ma J."/>
        </authorList>
    </citation>
    <scope>NUCLEOTIDE SEQUENCE [LARGE SCALE GENOMIC DNA]</scope>
    <source>
        <strain evidence="2">CGMCC 4.1469</strain>
    </source>
</reference>